<dbReference type="RefSeq" id="WP_068961331.1">
    <property type="nucleotide sequence ID" value="NZ_CAJTAP010000043.1"/>
</dbReference>
<evidence type="ECO:0000313" key="3">
    <source>
        <dbReference type="EMBL" id="ANU64040.1"/>
    </source>
</evidence>
<dbReference type="KEGG" id="pary:A4V02_10155"/>
<reference evidence="4" key="1">
    <citation type="submission" date="2016-04" db="EMBL/GenBank/DDBJ databases">
        <title>Complete Genome Sequences of Twelve Strains of a Stable Defined Moderately Diverse Mouse Microbiota 2 (sDMDMm2).</title>
        <authorList>
            <person name="Uchimura Y."/>
            <person name="Wyss M."/>
            <person name="Brugiroux S."/>
            <person name="Limenitakis J.P."/>
            <person name="Stecher B."/>
            <person name="McCoy K.D."/>
            <person name="Macpherson A.J."/>
        </authorList>
    </citation>
    <scope>NUCLEOTIDE SEQUENCE [LARGE SCALE GENOMIC DNA]</scope>
    <source>
        <strain evidence="4">YL27</strain>
    </source>
</reference>
<protein>
    <submittedName>
        <fullName evidence="3">Peptidase M24</fullName>
    </submittedName>
</protein>
<dbReference type="PANTHER" id="PTHR46112">
    <property type="entry name" value="AMINOPEPTIDASE"/>
    <property type="match status" value="1"/>
</dbReference>
<dbReference type="GeneID" id="65537231"/>
<sequence>MELYALTPVEEISRRISKIQSMIVAHGIDAILITDNTNIYYTLGRVISGWVYIPAKGNPIYFVRRPEGLKGDNVCYIHKPELIPAELSSRGYTLPGTLGLELAVTSYLTIERLKAVFPECAIADASKIMREARAVKTDLELKMLRQSGIKHARVYSRIPHIFRPGMTDIELQIEIERISRLEGCLGQFRISGDSMELFMANVLAGDNADNPTPYDFAMGGAGLDPSLPVGADGSIIKPGMSVMVDANGNFTGYMTDMTRVFSYGNISEEATRAHRCSIDICRELEKMGRPGTKASDMYEKAIETVKAAGLERHFMGYTQKAGFIGHGVGIEINELPVIAPRSRDILQENNVLALEPKFVVPGVGAVGIENTYIVTSGGLERITDSPEDIISLE</sequence>
<dbReference type="InterPro" id="IPR000587">
    <property type="entry name" value="Creatinase_N"/>
</dbReference>
<evidence type="ECO:0000313" key="4">
    <source>
        <dbReference type="Proteomes" id="UP000186351"/>
    </source>
</evidence>
<dbReference type="AlphaFoldDB" id="A0A1B1SB71"/>
<dbReference type="CDD" id="cd01066">
    <property type="entry name" value="APP_MetAP"/>
    <property type="match status" value="1"/>
</dbReference>
<feature type="domain" description="Peptidase M24" evidence="1">
    <location>
        <begin position="143"/>
        <end position="375"/>
    </location>
</feature>
<evidence type="ECO:0000259" key="1">
    <source>
        <dbReference type="Pfam" id="PF00557"/>
    </source>
</evidence>
<dbReference type="InterPro" id="IPR050659">
    <property type="entry name" value="Peptidase_M24B"/>
</dbReference>
<dbReference type="Pfam" id="PF01321">
    <property type="entry name" value="Creatinase_N"/>
    <property type="match status" value="1"/>
</dbReference>
<dbReference type="Gene3D" id="3.40.350.10">
    <property type="entry name" value="Creatinase/prolidase N-terminal domain"/>
    <property type="match status" value="1"/>
</dbReference>
<feature type="domain" description="Creatinase N-terminal" evidence="2">
    <location>
        <begin position="15"/>
        <end position="135"/>
    </location>
</feature>
<dbReference type="Proteomes" id="UP000186351">
    <property type="component" value="Chromosome"/>
</dbReference>
<keyword evidence="4" id="KW-1185">Reference proteome</keyword>
<accession>A0A1B1SB71</accession>
<organism evidence="3 4">
    <name type="scientific">Muribaculum intestinale</name>
    <dbReference type="NCBI Taxonomy" id="1796646"/>
    <lineage>
        <taxon>Bacteria</taxon>
        <taxon>Pseudomonadati</taxon>
        <taxon>Bacteroidota</taxon>
        <taxon>Bacteroidia</taxon>
        <taxon>Bacteroidales</taxon>
        <taxon>Muribaculaceae</taxon>
        <taxon>Muribaculum</taxon>
    </lineage>
</organism>
<dbReference type="OrthoDB" id="9806388at2"/>
<dbReference type="EMBL" id="CP015402">
    <property type="protein sequence ID" value="ANU64040.1"/>
    <property type="molecule type" value="Genomic_DNA"/>
</dbReference>
<dbReference type="STRING" id="1796646.A4V02_10155"/>
<dbReference type="InterPro" id="IPR036005">
    <property type="entry name" value="Creatinase/aminopeptidase-like"/>
</dbReference>
<dbReference type="Pfam" id="PF00557">
    <property type="entry name" value="Peptidase_M24"/>
    <property type="match status" value="1"/>
</dbReference>
<name>A0A1B1SB71_9BACT</name>
<evidence type="ECO:0000259" key="2">
    <source>
        <dbReference type="Pfam" id="PF01321"/>
    </source>
</evidence>
<dbReference type="Gene3D" id="3.90.230.10">
    <property type="entry name" value="Creatinase/methionine aminopeptidase superfamily"/>
    <property type="match status" value="1"/>
</dbReference>
<dbReference type="PANTHER" id="PTHR46112:SF2">
    <property type="entry name" value="XAA-PRO AMINOPEPTIDASE P-RELATED"/>
    <property type="match status" value="1"/>
</dbReference>
<gene>
    <name evidence="3" type="ORF">A4V02_10155</name>
</gene>
<dbReference type="InterPro" id="IPR000994">
    <property type="entry name" value="Pept_M24"/>
</dbReference>
<dbReference type="SUPFAM" id="SSF55920">
    <property type="entry name" value="Creatinase/aminopeptidase"/>
    <property type="match status" value="1"/>
</dbReference>
<proteinExistence type="predicted"/>
<dbReference type="InterPro" id="IPR029149">
    <property type="entry name" value="Creatin/AminoP/Spt16_N"/>
</dbReference>
<accession>A0A1Z2XHF4</accession>
<dbReference type="SUPFAM" id="SSF53092">
    <property type="entry name" value="Creatinase/prolidase N-terminal domain"/>
    <property type="match status" value="1"/>
</dbReference>